<keyword evidence="2" id="KW-1185">Reference proteome</keyword>
<organism evidence="1 2">
    <name type="scientific">Tunturiibacter gelidiferens</name>
    <dbReference type="NCBI Taxonomy" id="3069689"/>
    <lineage>
        <taxon>Bacteria</taxon>
        <taxon>Pseudomonadati</taxon>
        <taxon>Acidobacteriota</taxon>
        <taxon>Terriglobia</taxon>
        <taxon>Terriglobales</taxon>
        <taxon>Acidobacteriaceae</taxon>
        <taxon>Tunturiibacter</taxon>
    </lineage>
</organism>
<comment type="caution">
    <text evidence="1">The sequence shown here is derived from an EMBL/GenBank/DDBJ whole genome shotgun (WGS) entry which is preliminary data.</text>
</comment>
<name>A0ACC5P561_9BACT</name>
<evidence type="ECO:0000313" key="1">
    <source>
        <dbReference type="EMBL" id="MBB5341984.1"/>
    </source>
</evidence>
<sequence>MAIADKTRKILWGRSGNRCAMCRRVLVIEASELDDESVVGDECHIVSAKGLGPRHQPDFPPEQLDEPSNLILLCRVHHKMVDDQSETYTAVVLRQLKENHEAWVSRCLSEEEKQQPIRIRKPPGQEAPHLVRLTSGRELMAIAGGSYQAAIDHAEPGSQEEADLMASFLQEVQDWSDLWNEIDSGERVKAGFGLSEQIRQLENAGFWVFGAAELLRVEGGVGPPSGWPVVHLRIVRSSDPSIISTANHNESDSTSENGT</sequence>
<dbReference type="Proteomes" id="UP000569005">
    <property type="component" value="Unassembled WGS sequence"/>
</dbReference>
<dbReference type="EMBL" id="JACHEA010000003">
    <property type="protein sequence ID" value="MBB5341984.1"/>
    <property type="molecule type" value="Genomic_DNA"/>
</dbReference>
<evidence type="ECO:0000313" key="2">
    <source>
        <dbReference type="Proteomes" id="UP000569005"/>
    </source>
</evidence>
<protein>
    <submittedName>
        <fullName evidence="1">Uncharacterized protein</fullName>
    </submittedName>
</protein>
<reference evidence="1" key="1">
    <citation type="submission" date="2020-08" db="EMBL/GenBank/DDBJ databases">
        <title>Genomic Encyclopedia of Type Strains, Phase IV (KMG-V): Genome sequencing to study the core and pangenomes of soil and plant-associated prokaryotes.</title>
        <authorList>
            <person name="Whitman W."/>
        </authorList>
    </citation>
    <scope>NUCLEOTIDE SEQUENCE</scope>
    <source>
        <strain evidence="1">M8UP15</strain>
    </source>
</reference>
<proteinExistence type="predicted"/>
<accession>A0ACC5P561</accession>
<gene>
    <name evidence="1" type="ORF">HDF13_004373</name>
</gene>